<dbReference type="RefSeq" id="XP_033386208.1">
    <property type="nucleotide sequence ID" value="XM_033527593.1"/>
</dbReference>
<dbReference type="GeneID" id="54284990"/>
<name>A0A6A5XY44_9PLEO</name>
<reference evidence="1" key="1">
    <citation type="journal article" date="2020" name="Stud. Mycol.">
        <title>101 Dothideomycetes genomes: a test case for predicting lifestyles and emergence of pathogens.</title>
        <authorList>
            <person name="Haridas S."/>
            <person name="Albert R."/>
            <person name="Binder M."/>
            <person name="Bloem J."/>
            <person name="Labutti K."/>
            <person name="Salamov A."/>
            <person name="Andreopoulos B."/>
            <person name="Baker S."/>
            <person name="Barry K."/>
            <person name="Bills G."/>
            <person name="Bluhm B."/>
            <person name="Cannon C."/>
            <person name="Castanera R."/>
            <person name="Culley D."/>
            <person name="Daum C."/>
            <person name="Ezra D."/>
            <person name="Gonzalez J."/>
            <person name="Henrissat B."/>
            <person name="Kuo A."/>
            <person name="Liang C."/>
            <person name="Lipzen A."/>
            <person name="Lutzoni F."/>
            <person name="Magnuson J."/>
            <person name="Mondo S."/>
            <person name="Nolan M."/>
            <person name="Ohm R."/>
            <person name="Pangilinan J."/>
            <person name="Park H.-J."/>
            <person name="Ramirez L."/>
            <person name="Alfaro M."/>
            <person name="Sun H."/>
            <person name="Tritt A."/>
            <person name="Yoshinaga Y."/>
            <person name="Zwiers L.-H."/>
            <person name="Turgeon B."/>
            <person name="Goodwin S."/>
            <person name="Spatafora J."/>
            <person name="Crous P."/>
            <person name="Grigoriev I."/>
        </authorList>
    </citation>
    <scope>NUCLEOTIDE SEQUENCE</scope>
    <source>
        <strain evidence="1">CBS 175.79</strain>
    </source>
</reference>
<dbReference type="EMBL" id="ML978068">
    <property type="protein sequence ID" value="KAF2017869.1"/>
    <property type="molecule type" value="Genomic_DNA"/>
</dbReference>
<evidence type="ECO:0008006" key="3">
    <source>
        <dbReference type="Google" id="ProtNLM"/>
    </source>
</evidence>
<evidence type="ECO:0000313" key="1">
    <source>
        <dbReference type="EMBL" id="KAF2017869.1"/>
    </source>
</evidence>
<proteinExistence type="predicted"/>
<organism evidence="1 2">
    <name type="scientific">Aaosphaeria arxii CBS 175.79</name>
    <dbReference type="NCBI Taxonomy" id="1450172"/>
    <lineage>
        <taxon>Eukaryota</taxon>
        <taxon>Fungi</taxon>
        <taxon>Dikarya</taxon>
        <taxon>Ascomycota</taxon>
        <taxon>Pezizomycotina</taxon>
        <taxon>Dothideomycetes</taxon>
        <taxon>Pleosporomycetidae</taxon>
        <taxon>Pleosporales</taxon>
        <taxon>Pleosporales incertae sedis</taxon>
        <taxon>Aaosphaeria</taxon>
    </lineage>
</organism>
<dbReference type="OrthoDB" id="3713270at2759"/>
<protein>
    <recommendedName>
        <fullName evidence="3">F-box domain-containing protein</fullName>
    </recommendedName>
</protein>
<accession>A0A6A5XY44</accession>
<dbReference type="AlphaFoldDB" id="A0A6A5XY44"/>
<dbReference type="Proteomes" id="UP000799778">
    <property type="component" value="Unassembled WGS sequence"/>
</dbReference>
<gene>
    <name evidence="1" type="ORF">BU24DRAFT_420930</name>
</gene>
<keyword evidence="2" id="KW-1185">Reference proteome</keyword>
<evidence type="ECO:0000313" key="2">
    <source>
        <dbReference type="Proteomes" id="UP000799778"/>
    </source>
</evidence>
<sequence length="298" mass="34274">MEVSDTMLDNQNGTLGLVSLPTEILASIYKAQSSFADALNLSATCHRLRDVWKEHRGLIIEEIISDQLECFDHALHLLACQKSYPAKKLSQEALSDGELLKLSQNAERMEEFIETIEQEAIPRLEIGDIPESKQGTIYGGNPTHPDRLTPTERYRAIMTSYRIWAICLHGWDRDIVQPQVDPISPRNLFYLRDLVHWALIHEFPGDDKWESFQLVKAMISALGNFYYDNHGRPPPQFHSDYDGDVDRRLFTIWDHWQDNLKSVVCGMPLENLKRDAAAKAKNHLWNEEPGDDCFVVRD</sequence>